<dbReference type="PANTHER" id="PTHR35502:SF2">
    <property type="entry name" value="PROTEIN MICROTUBULE BINDING PROTEIN 2C"/>
    <property type="match status" value="1"/>
</dbReference>
<reference evidence="3" key="1">
    <citation type="submission" date="2015-12" db="EMBL/GenBank/DDBJ databases">
        <title>Update maize B73 reference genome by single molecule sequencing technologies.</title>
        <authorList>
            <consortium name="Maize Genome Sequencing Project"/>
            <person name="Ware D."/>
        </authorList>
    </citation>
    <scope>NUCLEOTIDE SEQUENCE</scope>
    <source>
        <tissue evidence="3">Seedling</tissue>
    </source>
</reference>
<feature type="coiled-coil region" evidence="1">
    <location>
        <begin position="119"/>
        <end position="212"/>
    </location>
</feature>
<evidence type="ECO:0000256" key="1">
    <source>
        <dbReference type="SAM" id="Coils"/>
    </source>
</evidence>
<sequence>MHDRSHKPQPPEAGEGAGGGNVDRVLFKNLVEMVPLVESLMDRRVNSAYSRRTSLVYTPAPPKKASELESVKLPQSVSAKKRRDPGDVSKKSTPDSNGDNGLVVPLSLSGAENKPKDDVAGLREQVDYLQKKLLEKEEALRSAESLVTEMNAAYATIDELRRLVSDKEALIRSTNSQLHDAKIMLADKQASVEKLEWEVKMSNKKVEDLQGDVSNMGFEISSLMAFFDKISENLSGDSYDDTVPSSYELEAIQSTLCIKTLTQSEIDKIEVDKIEQERITYGEALAAARENPDEEHLNIAAEARSRLQVLVL</sequence>
<dbReference type="AlphaFoldDB" id="A0A1D6LX59"/>
<dbReference type="PANTHER" id="PTHR35502">
    <property type="entry name" value="PROTEIN MICROTUBULE BINDING PROTEIN 2C"/>
    <property type="match status" value="1"/>
</dbReference>
<dbReference type="IntAct" id="A0A1D6LX59">
    <property type="interactions" value="53"/>
</dbReference>
<keyword evidence="1" id="KW-0175">Coiled coil</keyword>
<accession>A0A1D6LX59</accession>
<dbReference type="SMR" id="A0A1D6LX59"/>
<dbReference type="STRING" id="4577.A0A1D6LX59"/>
<feature type="compositionally biased region" description="Basic and acidic residues" evidence="2">
    <location>
        <begin position="84"/>
        <end position="93"/>
    </location>
</feature>
<proteinExistence type="predicted"/>
<gene>
    <name evidence="3" type="ORF">ZEAMMB73_Zm00001d037369</name>
</gene>
<dbReference type="GO" id="GO:0010497">
    <property type="term" value="P:plasmodesmata-mediated intercellular transport"/>
    <property type="evidence" value="ECO:0007669"/>
    <property type="project" value="InterPro"/>
</dbReference>
<name>A0A1D6LX59_MAIZE</name>
<feature type="region of interest" description="Disordered" evidence="2">
    <location>
        <begin position="58"/>
        <end position="119"/>
    </location>
</feature>
<evidence type="ECO:0000313" key="3">
    <source>
        <dbReference type="EMBL" id="AQK83796.1"/>
    </source>
</evidence>
<protein>
    <submittedName>
        <fullName evidence="3">Movement protein binding protein 2C</fullName>
    </submittedName>
</protein>
<dbReference type="InParanoid" id="A0A1D6LX59"/>
<dbReference type="FunCoup" id="A0A1D6LX59">
    <property type="interactions" value="823"/>
</dbReference>
<dbReference type="EMBL" id="CM000782">
    <property type="protein sequence ID" value="AQK83796.1"/>
    <property type="molecule type" value="Genomic_DNA"/>
</dbReference>
<organism evidence="3">
    <name type="scientific">Zea mays</name>
    <name type="common">Maize</name>
    <dbReference type="NCBI Taxonomy" id="4577"/>
    <lineage>
        <taxon>Eukaryota</taxon>
        <taxon>Viridiplantae</taxon>
        <taxon>Streptophyta</taxon>
        <taxon>Embryophyta</taxon>
        <taxon>Tracheophyta</taxon>
        <taxon>Spermatophyta</taxon>
        <taxon>Magnoliopsida</taxon>
        <taxon>Liliopsida</taxon>
        <taxon>Poales</taxon>
        <taxon>Poaceae</taxon>
        <taxon>PACMAD clade</taxon>
        <taxon>Panicoideae</taxon>
        <taxon>Andropogonodae</taxon>
        <taxon>Andropogoneae</taxon>
        <taxon>Tripsacinae</taxon>
        <taxon>Zea</taxon>
    </lineage>
</organism>
<dbReference type="ExpressionAtlas" id="A0A1D6LX59">
    <property type="expression patterns" value="baseline and differential"/>
</dbReference>
<dbReference type="InterPro" id="IPR040289">
    <property type="entry name" value="MBP2C"/>
</dbReference>
<evidence type="ECO:0000256" key="2">
    <source>
        <dbReference type="SAM" id="MobiDB-lite"/>
    </source>
</evidence>
<feature type="region of interest" description="Disordered" evidence="2">
    <location>
        <begin position="1"/>
        <end position="22"/>
    </location>
</feature>
<dbReference type="GO" id="GO:0008017">
    <property type="term" value="F:microtubule binding"/>
    <property type="evidence" value="ECO:0007669"/>
    <property type="project" value="InterPro"/>
</dbReference>